<dbReference type="Gene3D" id="2.120.10.70">
    <property type="entry name" value="Fucose-specific lectin"/>
    <property type="match status" value="1"/>
</dbReference>
<protein>
    <recommendedName>
        <fullName evidence="3">Cysteine proteinase</fullName>
    </recommendedName>
</protein>
<dbReference type="EMBL" id="JAUEPP010000001">
    <property type="protein sequence ID" value="KAK3356035.1"/>
    <property type="molecule type" value="Genomic_DNA"/>
</dbReference>
<dbReference type="SUPFAM" id="SSF54001">
    <property type="entry name" value="Cysteine proteinases"/>
    <property type="match status" value="1"/>
</dbReference>
<gene>
    <name evidence="1" type="ORF">B0H65DRAFT_486631</name>
</gene>
<evidence type="ECO:0008006" key="3">
    <source>
        <dbReference type="Google" id="ProtNLM"/>
    </source>
</evidence>
<name>A0AAE0JRC5_9PEZI</name>
<dbReference type="GeneID" id="87864846"/>
<dbReference type="Proteomes" id="UP001278500">
    <property type="component" value="Unassembled WGS sequence"/>
</dbReference>
<evidence type="ECO:0000313" key="2">
    <source>
        <dbReference type="Proteomes" id="UP001278500"/>
    </source>
</evidence>
<reference evidence="1" key="1">
    <citation type="journal article" date="2023" name="Mol. Phylogenet. Evol.">
        <title>Genome-scale phylogeny and comparative genomics of the fungal order Sordariales.</title>
        <authorList>
            <person name="Hensen N."/>
            <person name="Bonometti L."/>
            <person name="Westerberg I."/>
            <person name="Brannstrom I.O."/>
            <person name="Guillou S."/>
            <person name="Cros-Aarteil S."/>
            <person name="Calhoun S."/>
            <person name="Haridas S."/>
            <person name="Kuo A."/>
            <person name="Mondo S."/>
            <person name="Pangilinan J."/>
            <person name="Riley R."/>
            <person name="LaButti K."/>
            <person name="Andreopoulos B."/>
            <person name="Lipzen A."/>
            <person name="Chen C."/>
            <person name="Yan M."/>
            <person name="Daum C."/>
            <person name="Ng V."/>
            <person name="Clum A."/>
            <person name="Steindorff A."/>
            <person name="Ohm R.A."/>
            <person name="Martin F."/>
            <person name="Silar P."/>
            <person name="Natvig D.O."/>
            <person name="Lalanne C."/>
            <person name="Gautier V."/>
            <person name="Ament-Velasquez S.L."/>
            <person name="Kruys A."/>
            <person name="Hutchinson M.I."/>
            <person name="Powell A.J."/>
            <person name="Barry K."/>
            <person name="Miller A.N."/>
            <person name="Grigoriev I.V."/>
            <person name="Debuchy R."/>
            <person name="Gladieux P."/>
            <person name="Hiltunen Thoren M."/>
            <person name="Johannesson H."/>
        </authorList>
    </citation>
    <scope>NUCLEOTIDE SEQUENCE</scope>
    <source>
        <strain evidence="1">CBS 560.94</strain>
    </source>
</reference>
<dbReference type="SUPFAM" id="SSF89372">
    <property type="entry name" value="Fucose-specific lectin"/>
    <property type="match status" value="2"/>
</dbReference>
<dbReference type="AlphaFoldDB" id="A0AAE0JRC5"/>
<organism evidence="1 2">
    <name type="scientific">Neurospora tetraspora</name>
    <dbReference type="NCBI Taxonomy" id="94610"/>
    <lineage>
        <taxon>Eukaryota</taxon>
        <taxon>Fungi</taxon>
        <taxon>Dikarya</taxon>
        <taxon>Ascomycota</taxon>
        <taxon>Pezizomycotina</taxon>
        <taxon>Sordariomycetes</taxon>
        <taxon>Sordariomycetidae</taxon>
        <taxon>Sordariales</taxon>
        <taxon>Sordariaceae</taxon>
        <taxon>Neurospora</taxon>
    </lineage>
</organism>
<accession>A0AAE0JRC5</accession>
<sequence>MTTSSRNTGYLPDNFNPNDKPYYYGGKGWDTNKLRTVDLTKIYPGSPVYDQLDTNSCVANATAAALWYDGKKSPGRLSLDPSRHFIYYNTRAIQAMDKQGRMRQWPQRVEDKGTNIREAMRAVSYLGVASEAFDPWRYQGGTVLGRNDRPVDAAYIDAKRTHGWPMEYCRLDPDHTEATEGMFTDAQKTAVGLMTLTHLKQCLHEGYPVIFGFYYYWATFETDASPSAKPDNPENKGFATIKPLSKPHQPQPNNIEEAHAVLAVAWDDDKQRILCKNSWGKGDHPYFWMPYHWVSDFQATDDFWVIRTIDQAGPILGSEVEVIGKEWHISDIGRSGQDKASITANSVIATAIPNPSTFDTFWITPQGQVASRTYYEGGNGWARTYSLIEASEDRAALGAIAAVRRNDEQTDIFWIHSNGAVHCSYHNYTTLQGWKRDTIAGPGSASTKGGIAAVTRMKGHQEMWYITPDGAVKGWYYYESDPTGWHQYELAPSKSAHPESNITAASTADGRWMFVFWVSPDGVLTTWEFKSDDGRSWIASAMNAYGNPHTAAIHTRIYAANLIKDTIWVFYMDREGNVHGRYRLQTNSVHLRDQKWEERRVSDHPGRVDSGLTVVAVSDDSMDVLWIGSDNSLVVGSNRDGSGRSWSEKVVAGSGSVMAGSPLGAFARLKKSYSVAFQDYTGKIILADYHE</sequence>
<keyword evidence="2" id="KW-1185">Reference proteome</keyword>
<dbReference type="Gene3D" id="3.90.70.10">
    <property type="entry name" value="Cysteine proteinases"/>
    <property type="match status" value="1"/>
</dbReference>
<proteinExistence type="predicted"/>
<dbReference type="RefSeq" id="XP_062687412.1">
    <property type="nucleotide sequence ID" value="XM_062827692.1"/>
</dbReference>
<reference evidence="1" key="2">
    <citation type="submission" date="2023-06" db="EMBL/GenBank/DDBJ databases">
        <authorList>
            <consortium name="Lawrence Berkeley National Laboratory"/>
            <person name="Haridas S."/>
            <person name="Hensen N."/>
            <person name="Bonometti L."/>
            <person name="Westerberg I."/>
            <person name="Brannstrom I.O."/>
            <person name="Guillou S."/>
            <person name="Cros-Aarteil S."/>
            <person name="Calhoun S."/>
            <person name="Kuo A."/>
            <person name="Mondo S."/>
            <person name="Pangilinan J."/>
            <person name="Riley R."/>
            <person name="Labutti K."/>
            <person name="Andreopoulos B."/>
            <person name="Lipzen A."/>
            <person name="Chen C."/>
            <person name="Yanf M."/>
            <person name="Daum C."/>
            <person name="Ng V."/>
            <person name="Clum A."/>
            <person name="Steindorff A."/>
            <person name="Ohm R."/>
            <person name="Martin F."/>
            <person name="Silar P."/>
            <person name="Natvig D."/>
            <person name="Lalanne C."/>
            <person name="Gautier V."/>
            <person name="Ament-Velasquez S.L."/>
            <person name="Kruys A."/>
            <person name="Hutchinson M.I."/>
            <person name="Powell A.J."/>
            <person name="Barry K."/>
            <person name="Miller A.N."/>
            <person name="Grigoriev I.V."/>
            <person name="Debuchy R."/>
            <person name="Gladieux P."/>
            <person name="Thoren M.H."/>
            <person name="Johannesson H."/>
        </authorList>
    </citation>
    <scope>NUCLEOTIDE SEQUENCE</scope>
    <source>
        <strain evidence="1">CBS 560.94</strain>
    </source>
</reference>
<dbReference type="InterPro" id="IPR038765">
    <property type="entry name" value="Papain-like_cys_pep_sf"/>
</dbReference>
<comment type="caution">
    <text evidence="1">The sequence shown here is derived from an EMBL/GenBank/DDBJ whole genome shotgun (WGS) entry which is preliminary data.</text>
</comment>
<evidence type="ECO:0000313" key="1">
    <source>
        <dbReference type="EMBL" id="KAK3356035.1"/>
    </source>
</evidence>